<protein>
    <submittedName>
        <fullName evidence="2">Uncharacterized protein</fullName>
    </submittedName>
</protein>
<dbReference type="AlphaFoldDB" id="A0A517LDG0"/>
<evidence type="ECO:0000313" key="3">
    <source>
        <dbReference type="Proteomes" id="UP000316270"/>
    </source>
</evidence>
<accession>A0A517LDG0</accession>
<gene>
    <name evidence="2" type="ORF">FKW77_002774</name>
</gene>
<feature type="compositionally biased region" description="Low complexity" evidence="1">
    <location>
        <begin position="1"/>
        <end position="13"/>
    </location>
</feature>
<dbReference type="Proteomes" id="UP000316270">
    <property type="component" value="Chromosome 10"/>
</dbReference>
<name>A0A517LDG0_9PEZI</name>
<dbReference type="EMBL" id="CP042194">
    <property type="protein sequence ID" value="QDS73673.1"/>
    <property type="molecule type" value="Genomic_DNA"/>
</dbReference>
<sequence>MVTISTPSSINTTPKKDRRGSFSGSKTIRTTADIWITTGDDQVRVDGILGLGGKYQHSLPTSFSTSMMLAVLMPGLSVGTNLNPCPKNYDKPENAVEGILEANSYDLGIYTVHYGKSNRVVQ</sequence>
<proteinExistence type="predicted"/>
<evidence type="ECO:0000313" key="2">
    <source>
        <dbReference type="EMBL" id="QDS73673.1"/>
    </source>
</evidence>
<keyword evidence="3" id="KW-1185">Reference proteome</keyword>
<reference evidence="2 3" key="1">
    <citation type="submission" date="2019-07" db="EMBL/GenBank/DDBJ databases">
        <title>Finished genome of Venturia effusa.</title>
        <authorList>
            <person name="Young C.A."/>
            <person name="Cox M.P."/>
            <person name="Ganley A.R.D."/>
            <person name="David W.J."/>
        </authorList>
    </citation>
    <scope>NUCLEOTIDE SEQUENCE [LARGE SCALE GENOMIC DNA]</scope>
    <source>
        <strain evidence="3">albino</strain>
    </source>
</reference>
<feature type="region of interest" description="Disordered" evidence="1">
    <location>
        <begin position="1"/>
        <end position="25"/>
    </location>
</feature>
<organism evidence="2 3">
    <name type="scientific">Venturia effusa</name>
    <dbReference type="NCBI Taxonomy" id="50376"/>
    <lineage>
        <taxon>Eukaryota</taxon>
        <taxon>Fungi</taxon>
        <taxon>Dikarya</taxon>
        <taxon>Ascomycota</taxon>
        <taxon>Pezizomycotina</taxon>
        <taxon>Dothideomycetes</taxon>
        <taxon>Pleosporomycetidae</taxon>
        <taxon>Venturiales</taxon>
        <taxon>Venturiaceae</taxon>
        <taxon>Venturia</taxon>
    </lineage>
</organism>
<evidence type="ECO:0000256" key="1">
    <source>
        <dbReference type="SAM" id="MobiDB-lite"/>
    </source>
</evidence>